<dbReference type="AlphaFoldDB" id="A0A9P6CSJ9"/>
<organism evidence="2 3">
    <name type="scientific">Pholiota conissans</name>
    <dbReference type="NCBI Taxonomy" id="109636"/>
    <lineage>
        <taxon>Eukaryota</taxon>
        <taxon>Fungi</taxon>
        <taxon>Dikarya</taxon>
        <taxon>Basidiomycota</taxon>
        <taxon>Agaricomycotina</taxon>
        <taxon>Agaricomycetes</taxon>
        <taxon>Agaricomycetidae</taxon>
        <taxon>Agaricales</taxon>
        <taxon>Agaricineae</taxon>
        <taxon>Strophariaceae</taxon>
        <taxon>Pholiota</taxon>
    </lineage>
</organism>
<accession>A0A9P6CSJ9</accession>
<name>A0A9P6CSJ9_9AGAR</name>
<feature type="chain" id="PRO_5040243283" evidence="1">
    <location>
        <begin position="21"/>
        <end position="239"/>
    </location>
</feature>
<protein>
    <submittedName>
        <fullName evidence="2">Uncharacterized protein</fullName>
    </submittedName>
</protein>
<keyword evidence="1" id="KW-0732">Signal</keyword>
<feature type="signal peptide" evidence="1">
    <location>
        <begin position="1"/>
        <end position="20"/>
    </location>
</feature>
<dbReference type="Proteomes" id="UP000807469">
    <property type="component" value="Unassembled WGS sequence"/>
</dbReference>
<reference evidence="2" key="1">
    <citation type="submission" date="2020-11" db="EMBL/GenBank/DDBJ databases">
        <authorList>
            <consortium name="DOE Joint Genome Institute"/>
            <person name="Ahrendt S."/>
            <person name="Riley R."/>
            <person name="Andreopoulos W."/>
            <person name="Labutti K."/>
            <person name="Pangilinan J."/>
            <person name="Ruiz-Duenas F.J."/>
            <person name="Barrasa J.M."/>
            <person name="Sanchez-Garcia M."/>
            <person name="Camarero S."/>
            <person name="Miyauchi S."/>
            <person name="Serrano A."/>
            <person name="Linde D."/>
            <person name="Babiker R."/>
            <person name="Drula E."/>
            <person name="Ayuso-Fernandez I."/>
            <person name="Pacheco R."/>
            <person name="Padilla G."/>
            <person name="Ferreira P."/>
            <person name="Barriuso J."/>
            <person name="Kellner H."/>
            <person name="Castanera R."/>
            <person name="Alfaro M."/>
            <person name="Ramirez L."/>
            <person name="Pisabarro A.G."/>
            <person name="Kuo A."/>
            <person name="Tritt A."/>
            <person name="Lipzen A."/>
            <person name="He G."/>
            <person name="Yan M."/>
            <person name="Ng V."/>
            <person name="Cullen D."/>
            <person name="Martin F."/>
            <person name="Rosso M.-N."/>
            <person name="Henrissat B."/>
            <person name="Hibbett D."/>
            <person name="Martinez A.T."/>
            <person name="Grigoriev I.V."/>
        </authorList>
    </citation>
    <scope>NUCLEOTIDE SEQUENCE</scope>
    <source>
        <strain evidence="2">CIRM-BRFM 674</strain>
    </source>
</reference>
<evidence type="ECO:0000313" key="3">
    <source>
        <dbReference type="Proteomes" id="UP000807469"/>
    </source>
</evidence>
<comment type="caution">
    <text evidence="2">The sequence shown here is derived from an EMBL/GenBank/DDBJ whole genome shotgun (WGS) entry which is preliminary data.</text>
</comment>
<proteinExistence type="predicted"/>
<evidence type="ECO:0000256" key="1">
    <source>
        <dbReference type="SAM" id="SignalP"/>
    </source>
</evidence>
<evidence type="ECO:0000313" key="2">
    <source>
        <dbReference type="EMBL" id="KAF9478311.1"/>
    </source>
</evidence>
<sequence length="239" mass="26916">MKTLIISLVVIDNLDLLSLAGLVCVIRPPICSHLRKACFGVVETLEKSLLHAPFRQPALRVHTAGYTWTRKFSAAADLRTVPLLPSAFFVTSSSFKIFHFRRYRCITRNHFVEAVFPTLECCLQLLSDSQVTNSREHSLGSPVGILTSIDFERAFSQLIIKVVYDIHEVRATTDIDIPSPFKASRMVVCVSKWKVWVALTSQRPANLYGVDILKLRARSEIVSVFPTLLFAQQTEACYT</sequence>
<dbReference type="EMBL" id="MU155237">
    <property type="protein sequence ID" value="KAF9478311.1"/>
    <property type="molecule type" value="Genomic_DNA"/>
</dbReference>
<keyword evidence="3" id="KW-1185">Reference proteome</keyword>
<gene>
    <name evidence="2" type="ORF">BDN70DRAFT_994295</name>
</gene>